<dbReference type="InterPro" id="IPR011042">
    <property type="entry name" value="6-blade_b-propeller_TolB-like"/>
</dbReference>
<dbReference type="SUPFAM" id="SSF82171">
    <property type="entry name" value="DPP6 N-terminal domain-like"/>
    <property type="match status" value="1"/>
</dbReference>
<evidence type="ECO:0000256" key="1">
    <source>
        <dbReference type="SAM" id="MobiDB-lite"/>
    </source>
</evidence>
<protein>
    <submittedName>
        <fullName evidence="3">Uncharacterized protein</fullName>
    </submittedName>
</protein>
<accession>A0A9D1HLE6</accession>
<dbReference type="Proteomes" id="UP000824124">
    <property type="component" value="Unassembled WGS sequence"/>
</dbReference>
<feature type="transmembrane region" description="Helical" evidence="2">
    <location>
        <begin position="63"/>
        <end position="82"/>
    </location>
</feature>
<keyword evidence="2" id="KW-1133">Transmembrane helix</keyword>
<organism evidence="3 4">
    <name type="scientific">Candidatus Avidehalobacter gallistercoris</name>
    <dbReference type="NCBI Taxonomy" id="2840694"/>
    <lineage>
        <taxon>Bacteria</taxon>
        <taxon>Bacillati</taxon>
        <taxon>Bacillota</taxon>
        <taxon>Clostridia</taxon>
        <taxon>Eubacteriales</taxon>
        <taxon>Peptococcaceae</taxon>
        <taxon>Peptococcaceae incertae sedis</taxon>
        <taxon>Candidatus Avidehalobacter</taxon>
    </lineage>
</organism>
<dbReference type="Gene3D" id="2.120.10.30">
    <property type="entry name" value="TolB, C-terminal domain"/>
    <property type="match status" value="1"/>
</dbReference>
<evidence type="ECO:0000313" key="3">
    <source>
        <dbReference type="EMBL" id="HIU10481.1"/>
    </source>
</evidence>
<gene>
    <name evidence="3" type="ORF">IAB00_04440</name>
</gene>
<keyword evidence="2" id="KW-0812">Transmembrane</keyword>
<reference evidence="3" key="2">
    <citation type="journal article" date="2021" name="PeerJ">
        <title>Extensive microbial diversity within the chicken gut microbiome revealed by metagenomics and culture.</title>
        <authorList>
            <person name="Gilroy R."/>
            <person name="Ravi A."/>
            <person name="Getino M."/>
            <person name="Pursley I."/>
            <person name="Horton D.L."/>
            <person name="Alikhan N.F."/>
            <person name="Baker D."/>
            <person name="Gharbi K."/>
            <person name="Hall N."/>
            <person name="Watson M."/>
            <person name="Adriaenssens E.M."/>
            <person name="Foster-Nyarko E."/>
            <person name="Jarju S."/>
            <person name="Secka A."/>
            <person name="Antonio M."/>
            <person name="Oren A."/>
            <person name="Chaudhuri R.R."/>
            <person name="La Ragione R."/>
            <person name="Hildebrand F."/>
            <person name="Pallen M.J."/>
        </authorList>
    </citation>
    <scope>NUCLEOTIDE SEQUENCE</scope>
    <source>
        <strain evidence="3">2830</strain>
    </source>
</reference>
<proteinExistence type="predicted"/>
<comment type="caution">
    <text evidence="3">The sequence shown here is derived from an EMBL/GenBank/DDBJ whole genome shotgun (WGS) entry which is preliminary data.</text>
</comment>
<evidence type="ECO:0000313" key="4">
    <source>
        <dbReference type="Proteomes" id="UP000824124"/>
    </source>
</evidence>
<sequence>MAKKLDDRLNQALSDDAFEELLKASLKPVEPPCDFSSRVMNAIATEQPAQASPKVIRFPFRRFALGAASCAAALLLFVAVAAPSADQPAVPAAKPLQIAEQPLFTAPEPDKAEQSVQTPETTASREPDTTNTSDAPVMQTPAADIMTTPEQTEPTPVSDQEPPAEVQDGELILPRTAYGIEMKDSLATRLVAEVENSHIYQPGFADKNAVFYTADNVNAYSWRVDLANAGEPQASVQAAKSDLPGVTQLLTSTTAPVDSTTLVTSPDSTMLAQNSTDGVWISLLDGDVFQLTSESGGNILAWSPDSSKLLFTNNEGNLFLGYPLEQRIYQISDQNVKDVCWSTDNKTLLYVAGNDTQDALYIVTVY</sequence>
<dbReference type="EMBL" id="DVMH01000022">
    <property type="protein sequence ID" value="HIU10481.1"/>
    <property type="molecule type" value="Genomic_DNA"/>
</dbReference>
<dbReference type="AlphaFoldDB" id="A0A9D1HLE6"/>
<keyword evidence="2" id="KW-0472">Membrane</keyword>
<reference evidence="3" key="1">
    <citation type="submission" date="2020-10" db="EMBL/GenBank/DDBJ databases">
        <authorList>
            <person name="Gilroy R."/>
        </authorList>
    </citation>
    <scope>NUCLEOTIDE SEQUENCE</scope>
    <source>
        <strain evidence="3">2830</strain>
    </source>
</reference>
<name>A0A9D1HLE6_9FIRM</name>
<evidence type="ECO:0000256" key="2">
    <source>
        <dbReference type="SAM" id="Phobius"/>
    </source>
</evidence>
<feature type="region of interest" description="Disordered" evidence="1">
    <location>
        <begin position="105"/>
        <end position="137"/>
    </location>
</feature>